<dbReference type="GeneTree" id="ENSGT00510000047486"/>
<evidence type="ECO:0000256" key="1">
    <source>
        <dbReference type="ARBA" id="ARBA00004514"/>
    </source>
</evidence>
<protein>
    <recommendedName>
        <fullName evidence="6">Translation initiation factor eIF2B subunit gamma</fullName>
    </recommendedName>
    <alternativeName>
        <fullName evidence="7">eIF2B GDP-GTP exchange factor subunit gamma</fullName>
    </alternativeName>
</protein>
<dbReference type="InterPro" id="IPR056764">
    <property type="entry name" value="LbH_EIF2B3/5"/>
</dbReference>
<dbReference type="GO" id="GO:0002183">
    <property type="term" value="P:cytoplasmic translational initiation"/>
    <property type="evidence" value="ECO:0007669"/>
    <property type="project" value="TreeGrafter"/>
</dbReference>
<keyword evidence="3" id="KW-0963">Cytoplasm</keyword>
<dbReference type="SUPFAM" id="SSF53448">
    <property type="entry name" value="Nucleotide-diphospho-sugar transferases"/>
    <property type="match status" value="1"/>
</dbReference>
<dbReference type="Pfam" id="PF00483">
    <property type="entry name" value="NTP_transferase"/>
    <property type="match status" value="1"/>
</dbReference>
<evidence type="ECO:0000256" key="3">
    <source>
        <dbReference type="ARBA" id="ARBA00022490"/>
    </source>
</evidence>
<proteinExistence type="inferred from homology"/>
<evidence type="ECO:0000313" key="12">
    <source>
        <dbReference type="Ensembl" id="ENSKMAP00000014510.1"/>
    </source>
</evidence>
<reference evidence="12" key="2">
    <citation type="submission" date="2025-09" db="UniProtKB">
        <authorList>
            <consortium name="Ensembl"/>
        </authorList>
    </citation>
    <scope>IDENTIFICATION</scope>
</reference>
<dbReference type="AlphaFoldDB" id="A0A3Q3AEH4"/>
<dbReference type="InterPro" id="IPR005835">
    <property type="entry name" value="NTP_transferase_dom"/>
</dbReference>
<comment type="function">
    <text evidence="8">Acts as a component of the translation initiation factor 2B (eIF2B) complex, which catalyzes the exchange of GDP for GTP on the eukaryotic initiation factor 2 (eIF2) complex gamma subunit. Its guanine nucleotide exchange factor activity is repressed when bound to eIF2 complex phosphorylated on the alpha subunit, thereby limiting the amount of methionyl-initiator methionine tRNA available to the ribosome and consequently global translation is repressed.</text>
</comment>
<evidence type="ECO:0000256" key="4">
    <source>
        <dbReference type="ARBA" id="ARBA00022540"/>
    </source>
</evidence>
<comment type="subunit">
    <text evidence="9">Component of the translation initiation factor 2B (eIF2B) complex which is a heterodecamer of two sets of five different subunits: alpha, beta, gamma, delta and epsilon. Subunits alpha, beta and delta comprise a regulatory subcomplex and subunits epsilon and gamma comprise a catalytic subcomplex. Within the complex, the hexameric regulatory complex resides at the center, with the two heterodimeric catalytic subcomplexes bound on opposite sides.</text>
</comment>
<evidence type="ECO:0000259" key="10">
    <source>
        <dbReference type="Pfam" id="PF00483"/>
    </source>
</evidence>
<dbReference type="Pfam" id="PF25084">
    <property type="entry name" value="LbH_EIF2B"/>
    <property type="match status" value="1"/>
</dbReference>
<dbReference type="Ensembl" id="ENSKMAT00000014723.1">
    <property type="protein sequence ID" value="ENSKMAP00000014510.1"/>
    <property type="gene ID" value="ENSKMAG00000010865.1"/>
</dbReference>
<name>A0A3Q3AEH4_KRYMA</name>
<dbReference type="Proteomes" id="UP000264800">
    <property type="component" value="Unplaced"/>
</dbReference>
<dbReference type="FunFam" id="3.90.550.10:FF:000105">
    <property type="entry name" value="translation initiation factor eIF-2B subunit gamma"/>
    <property type="match status" value="1"/>
</dbReference>
<sequence>MELQAVLMAAGGGSRMTDLTYNTPKALLPAGNKPLMWYPLNLLERVGFEEVIVITTKEVQKMMSTDPKMKMDTKMKLDVVCIQEDGDMGTADALRHIQQKIKTDVLVVSCDLITDVALHEVVDLFRAHNATLAMLMSKAHEFTETVPGQKGKKKTAEQRDFVGVDQSGKRLLFMANEADLEDGLSIRKSIIRKHPRMHIKTGLVDAHLYCLKKEVIDFLTENKSISSIRGELVPYLVRKQFSKTANSQKLKDDSEDQSQKKNNELLISSRDDSLLQLAQEHSCWNDHRGDMSEAYHGGKLRCYVHIMEHGLCYRVNTLAAYIEANRLVSQDSKPMGSDSMIGALCQIADKTSIKRSTIGNSTTVKEKVKVTNSIIMHGVTIEEGCNIQGSVICSNAIIGRGADLKYCLVGNGQRIEPEAERTNEVIVGMDQLMEI</sequence>
<dbReference type="InterPro" id="IPR029044">
    <property type="entry name" value="Nucleotide-diphossugar_trans"/>
</dbReference>
<dbReference type="GO" id="GO:0003743">
    <property type="term" value="F:translation initiation factor activity"/>
    <property type="evidence" value="ECO:0007669"/>
    <property type="project" value="UniProtKB-KW"/>
</dbReference>
<evidence type="ECO:0000259" key="11">
    <source>
        <dbReference type="Pfam" id="PF25084"/>
    </source>
</evidence>
<dbReference type="GO" id="GO:0005829">
    <property type="term" value="C:cytosol"/>
    <property type="evidence" value="ECO:0007669"/>
    <property type="project" value="UniProtKB-SubCell"/>
</dbReference>
<dbReference type="PANTHER" id="PTHR45989">
    <property type="entry name" value="TRANSLATION INITIATION FACTOR EIF-2B SUBUNIT GAMMA"/>
    <property type="match status" value="1"/>
</dbReference>
<comment type="similarity">
    <text evidence="2">Belongs to the eIF-2B gamma/epsilon subunits family.</text>
</comment>
<organism evidence="12 13">
    <name type="scientific">Kryptolebias marmoratus</name>
    <name type="common">Mangrove killifish</name>
    <name type="synonym">Rivulus marmoratus</name>
    <dbReference type="NCBI Taxonomy" id="37003"/>
    <lineage>
        <taxon>Eukaryota</taxon>
        <taxon>Metazoa</taxon>
        <taxon>Chordata</taxon>
        <taxon>Craniata</taxon>
        <taxon>Vertebrata</taxon>
        <taxon>Euteleostomi</taxon>
        <taxon>Actinopterygii</taxon>
        <taxon>Neopterygii</taxon>
        <taxon>Teleostei</taxon>
        <taxon>Neoteleostei</taxon>
        <taxon>Acanthomorphata</taxon>
        <taxon>Ovalentaria</taxon>
        <taxon>Atherinomorphae</taxon>
        <taxon>Cyprinodontiformes</taxon>
        <taxon>Rivulidae</taxon>
        <taxon>Kryptolebias</taxon>
    </lineage>
</organism>
<keyword evidence="13" id="KW-1185">Reference proteome</keyword>
<dbReference type="Gene3D" id="2.160.10.10">
    <property type="entry name" value="Hexapeptide repeat proteins"/>
    <property type="match status" value="1"/>
</dbReference>
<comment type="subcellular location">
    <subcellularLocation>
        <location evidence="1">Cytoplasm</location>
        <location evidence="1">Cytosol</location>
    </subcellularLocation>
</comment>
<dbReference type="GO" id="GO:0005851">
    <property type="term" value="C:eukaryotic translation initiation factor 2B complex"/>
    <property type="evidence" value="ECO:0007669"/>
    <property type="project" value="TreeGrafter"/>
</dbReference>
<keyword evidence="4" id="KW-0396">Initiation factor</keyword>
<evidence type="ECO:0000313" key="13">
    <source>
        <dbReference type="Proteomes" id="UP000264800"/>
    </source>
</evidence>
<feature type="domain" description="Nucleotidyl transferase" evidence="10">
    <location>
        <begin position="5"/>
        <end position="139"/>
    </location>
</feature>
<evidence type="ECO:0000256" key="8">
    <source>
        <dbReference type="ARBA" id="ARBA00045373"/>
    </source>
</evidence>
<reference evidence="12" key="1">
    <citation type="submission" date="2025-08" db="UniProtKB">
        <authorList>
            <consortium name="Ensembl"/>
        </authorList>
    </citation>
    <scope>IDENTIFICATION</scope>
</reference>
<dbReference type="Gene3D" id="3.90.550.10">
    <property type="entry name" value="Spore Coat Polysaccharide Biosynthesis Protein SpsA, Chain A"/>
    <property type="match status" value="1"/>
</dbReference>
<dbReference type="PANTHER" id="PTHR45989:SF1">
    <property type="entry name" value="TRANSLATION INITIATION FACTOR EIF-2B SUBUNIT GAMMA"/>
    <property type="match status" value="1"/>
</dbReference>
<evidence type="ECO:0000256" key="2">
    <source>
        <dbReference type="ARBA" id="ARBA00007878"/>
    </source>
</evidence>
<accession>A0A3Q3AEH4</accession>
<evidence type="ECO:0000256" key="5">
    <source>
        <dbReference type="ARBA" id="ARBA00022917"/>
    </source>
</evidence>
<feature type="domain" description="EIF2B subunit epsilon/gamma LbH" evidence="11">
    <location>
        <begin position="321"/>
        <end position="418"/>
    </location>
</feature>
<dbReference type="InterPro" id="IPR051960">
    <property type="entry name" value="eIF2B_gamma"/>
</dbReference>
<evidence type="ECO:0000256" key="9">
    <source>
        <dbReference type="ARBA" id="ARBA00046432"/>
    </source>
</evidence>
<dbReference type="GO" id="GO:0005085">
    <property type="term" value="F:guanyl-nucleotide exchange factor activity"/>
    <property type="evidence" value="ECO:0007669"/>
    <property type="project" value="TreeGrafter"/>
</dbReference>
<keyword evidence="5" id="KW-0648">Protein biosynthesis</keyword>
<evidence type="ECO:0000256" key="6">
    <source>
        <dbReference type="ARBA" id="ARBA00044196"/>
    </source>
</evidence>
<evidence type="ECO:0000256" key="7">
    <source>
        <dbReference type="ARBA" id="ARBA00044229"/>
    </source>
</evidence>
<dbReference type="CDD" id="cd04652">
    <property type="entry name" value="LbH_eIF2B_gamma_C"/>
    <property type="match status" value="1"/>
</dbReference>
<dbReference type="CDD" id="cd04198">
    <property type="entry name" value="eIF-2B_gamma_N"/>
    <property type="match status" value="1"/>
</dbReference>